<feature type="binding site" evidence="10">
    <location>
        <position position="202"/>
    </location>
    <ligand>
        <name>ATP</name>
        <dbReference type="ChEBI" id="CHEBI:30616"/>
    </ligand>
</feature>
<dbReference type="NCBIfam" id="NF006822">
    <property type="entry name" value="PRK09344.1-4"/>
    <property type="match status" value="1"/>
</dbReference>
<keyword evidence="10" id="KW-0479">Metal-binding</keyword>
<keyword evidence="6 10" id="KW-0210">Decarboxylase</keyword>
<keyword evidence="7 10" id="KW-0067">ATP-binding</keyword>
<dbReference type="PANTHER" id="PTHR30031:SF0">
    <property type="entry name" value="PHOSPHOENOLPYRUVATE CARBOXYKINASE (ATP)"/>
    <property type="match status" value="1"/>
</dbReference>
<keyword evidence="10" id="KW-0963">Cytoplasm</keyword>
<feature type="binding site" evidence="10">
    <location>
        <position position="221"/>
    </location>
    <ligand>
        <name>ATP</name>
        <dbReference type="ChEBI" id="CHEBI:30616"/>
    </ligand>
</feature>
<feature type="binding site" evidence="10">
    <location>
        <position position="202"/>
    </location>
    <ligand>
        <name>substrate</name>
    </ligand>
</feature>
<protein>
    <recommendedName>
        <fullName evidence="3 10">Phosphoenolpyruvate carboxykinase (ATP)</fullName>
        <shortName evidence="10">PCK</shortName>
        <shortName evidence="10">PEP carboxykinase</shortName>
        <shortName evidence="10">PEPCK</shortName>
        <ecNumber evidence="3 10">4.1.1.49</ecNumber>
    </recommendedName>
</protein>
<dbReference type="Gene3D" id="2.170.8.10">
    <property type="entry name" value="Phosphoenolpyruvate Carboxykinase, domain 2"/>
    <property type="match status" value="1"/>
</dbReference>
<feature type="binding site" evidence="10">
    <location>
        <position position="286"/>
    </location>
    <ligand>
        <name>ATP</name>
        <dbReference type="ChEBI" id="CHEBI:30616"/>
    </ligand>
</feature>
<dbReference type="Gene3D" id="3.40.449.10">
    <property type="entry name" value="Phosphoenolpyruvate Carboxykinase, domain 1"/>
    <property type="match status" value="1"/>
</dbReference>
<evidence type="ECO:0000313" key="12">
    <source>
        <dbReference type="Proteomes" id="UP000243205"/>
    </source>
</evidence>
<dbReference type="PROSITE" id="PS00532">
    <property type="entry name" value="PEPCK_ATP"/>
    <property type="match status" value="1"/>
</dbReference>
<dbReference type="NCBIfam" id="TIGR00224">
    <property type="entry name" value="pckA"/>
    <property type="match status" value="1"/>
</dbReference>
<dbReference type="CDD" id="cd00484">
    <property type="entry name" value="PEPCK_ATP"/>
    <property type="match status" value="1"/>
</dbReference>
<comment type="caution">
    <text evidence="10">Lacks conserved residue(s) required for the propagation of feature annotation.</text>
</comment>
<dbReference type="NCBIfam" id="NF006821">
    <property type="entry name" value="PRK09344.1-3"/>
    <property type="match status" value="1"/>
</dbReference>
<feature type="binding site" evidence="10">
    <location>
        <position position="258"/>
    </location>
    <ligand>
        <name>Mn(2+)</name>
        <dbReference type="ChEBI" id="CHEBI:29035"/>
    </ligand>
</feature>
<gene>
    <name evidence="10" type="primary">pckA</name>
    <name evidence="11" type="ORF">SAMN05661003_11336</name>
</gene>
<feature type="binding site" evidence="10">
    <location>
        <position position="196"/>
    </location>
    <ligand>
        <name>substrate</name>
    </ligand>
</feature>
<keyword evidence="12" id="KW-1185">Reference proteome</keyword>
<evidence type="ECO:0000256" key="5">
    <source>
        <dbReference type="ARBA" id="ARBA00022741"/>
    </source>
</evidence>
<feature type="binding site" evidence="10">
    <location>
        <position position="324"/>
    </location>
    <ligand>
        <name>ATP</name>
        <dbReference type="ChEBI" id="CHEBI:30616"/>
    </ligand>
</feature>
<evidence type="ECO:0000256" key="2">
    <source>
        <dbReference type="ARBA" id="ARBA00006052"/>
    </source>
</evidence>
<evidence type="ECO:0000256" key="4">
    <source>
        <dbReference type="ARBA" id="ARBA00022432"/>
    </source>
</evidence>
<feature type="binding site" evidence="10">
    <location>
        <position position="202"/>
    </location>
    <ligand>
        <name>Mn(2+)</name>
        <dbReference type="ChEBI" id="CHEBI:29035"/>
    </ligand>
</feature>
<evidence type="ECO:0000313" key="11">
    <source>
        <dbReference type="EMBL" id="SDE49701.1"/>
    </source>
</evidence>
<evidence type="ECO:0000256" key="3">
    <source>
        <dbReference type="ARBA" id="ARBA00012363"/>
    </source>
</evidence>
<proteinExistence type="inferred from homology"/>
<name>A0A1G7DDU5_9BACT</name>
<dbReference type="Gene3D" id="3.90.228.20">
    <property type="match status" value="1"/>
</dbReference>
<keyword evidence="11" id="KW-0418">Kinase</keyword>
<keyword evidence="4 10" id="KW-0312">Gluconeogenesis</keyword>
<feature type="binding site" evidence="10">
    <location>
        <position position="324"/>
    </location>
    <ligand>
        <name>substrate</name>
    </ligand>
</feature>
<dbReference type="PANTHER" id="PTHR30031">
    <property type="entry name" value="PHOSPHOENOLPYRUVATE CARBOXYKINASE ATP"/>
    <property type="match status" value="1"/>
</dbReference>
<keyword evidence="5 10" id="KW-0547">Nucleotide-binding</keyword>
<dbReference type="STRING" id="57664.SAMN05661003_11336"/>
<dbReference type="UniPathway" id="UPA00138"/>
<comment type="similarity">
    <text evidence="2 10">Belongs to the phosphoenolpyruvate carboxykinase (ATP) family.</text>
</comment>
<dbReference type="Pfam" id="PF01293">
    <property type="entry name" value="PEPCK_ATP"/>
    <property type="match status" value="1"/>
</dbReference>
<dbReference type="OrthoDB" id="9806325at2"/>
<dbReference type="HAMAP" id="MF_00453">
    <property type="entry name" value="PEPCK_ATP"/>
    <property type="match status" value="1"/>
</dbReference>
<dbReference type="InterPro" id="IPR015994">
    <property type="entry name" value="PEPCK_ATP_CS"/>
</dbReference>
<evidence type="ECO:0000256" key="6">
    <source>
        <dbReference type="ARBA" id="ARBA00022793"/>
    </source>
</evidence>
<organism evidence="11 12">
    <name type="scientific">Desulfuromonas thiophila</name>
    <dbReference type="NCBI Taxonomy" id="57664"/>
    <lineage>
        <taxon>Bacteria</taxon>
        <taxon>Pseudomonadati</taxon>
        <taxon>Thermodesulfobacteriota</taxon>
        <taxon>Desulfuromonadia</taxon>
        <taxon>Desulfuromonadales</taxon>
        <taxon>Desulfuromonadaceae</taxon>
        <taxon>Desulfuromonas</taxon>
    </lineage>
</organism>
<evidence type="ECO:0000256" key="7">
    <source>
        <dbReference type="ARBA" id="ARBA00022840"/>
    </source>
</evidence>
<evidence type="ECO:0000256" key="8">
    <source>
        <dbReference type="ARBA" id="ARBA00023239"/>
    </source>
</evidence>
<dbReference type="InterPro" id="IPR008210">
    <property type="entry name" value="PEP_carboxykinase_N"/>
</dbReference>
<comment type="subcellular location">
    <subcellularLocation>
        <location evidence="10">Cytoplasm</location>
    </subcellularLocation>
</comment>
<evidence type="ECO:0000256" key="1">
    <source>
        <dbReference type="ARBA" id="ARBA00004742"/>
    </source>
</evidence>
<evidence type="ECO:0000256" key="10">
    <source>
        <dbReference type="HAMAP-Rule" id="MF_00453"/>
    </source>
</evidence>
<keyword evidence="11" id="KW-0808">Transferase</keyword>
<comment type="pathway">
    <text evidence="1 10">Carbohydrate biosynthesis; gluconeogenesis.</text>
</comment>
<dbReference type="GO" id="GO:0005524">
    <property type="term" value="F:ATP binding"/>
    <property type="evidence" value="ECO:0007669"/>
    <property type="project" value="UniProtKB-UniRule"/>
</dbReference>
<keyword evidence="11" id="KW-0670">Pyruvate</keyword>
<comment type="catalytic activity">
    <reaction evidence="9 10">
        <text>oxaloacetate + ATP = phosphoenolpyruvate + ADP + CO2</text>
        <dbReference type="Rhea" id="RHEA:18617"/>
        <dbReference type="ChEBI" id="CHEBI:16452"/>
        <dbReference type="ChEBI" id="CHEBI:16526"/>
        <dbReference type="ChEBI" id="CHEBI:30616"/>
        <dbReference type="ChEBI" id="CHEBI:58702"/>
        <dbReference type="ChEBI" id="CHEBI:456216"/>
        <dbReference type="EC" id="4.1.1.49"/>
    </reaction>
</comment>
<feature type="binding site" evidence="10">
    <location>
        <position position="221"/>
    </location>
    <ligand>
        <name>Mn(2+)</name>
        <dbReference type="ChEBI" id="CHEBI:29035"/>
    </ligand>
</feature>
<feature type="binding site" evidence="10">
    <location>
        <position position="61"/>
    </location>
    <ligand>
        <name>substrate</name>
    </ligand>
</feature>
<dbReference type="AlphaFoldDB" id="A0A1G7DDU5"/>
<dbReference type="GO" id="GO:0016301">
    <property type="term" value="F:kinase activity"/>
    <property type="evidence" value="ECO:0007669"/>
    <property type="project" value="UniProtKB-KW"/>
</dbReference>
<feature type="binding site" evidence="10">
    <location>
        <begin position="237"/>
        <end position="245"/>
    </location>
    <ligand>
        <name>ATP</name>
        <dbReference type="ChEBI" id="CHEBI:30616"/>
    </ligand>
</feature>
<dbReference type="SUPFAM" id="SSF68923">
    <property type="entry name" value="PEP carboxykinase N-terminal domain"/>
    <property type="match status" value="1"/>
</dbReference>
<dbReference type="InterPro" id="IPR001272">
    <property type="entry name" value="PEP_carboxykinase_ATP"/>
</dbReference>
<dbReference type="GO" id="GO:0046872">
    <property type="term" value="F:metal ion binding"/>
    <property type="evidence" value="ECO:0007669"/>
    <property type="project" value="UniProtKB-KW"/>
</dbReference>
<comment type="cofactor">
    <cofactor evidence="10">
        <name>Mn(2+)</name>
        <dbReference type="ChEBI" id="CHEBI:29035"/>
    </cofactor>
    <text evidence="10">Binds 1 Mn(2+) ion per subunit.</text>
</comment>
<comment type="function">
    <text evidence="10">Involved in the gluconeogenesis. Catalyzes the conversion of oxaloacetate (OAA) to phosphoenolpyruvate (PEP) through direct phosphoryl transfer between the nucleoside triphosphate and OAA.</text>
</comment>
<keyword evidence="8 10" id="KW-0456">Lyase</keyword>
<evidence type="ECO:0000256" key="9">
    <source>
        <dbReference type="ARBA" id="ARBA00047371"/>
    </source>
</evidence>
<dbReference type="InterPro" id="IPR013035">
    <property type="entry name" value="PEP_carboxykinase_C"/>
</dbReference>
<accession>A0A1G7DDU5</accession>
<dbReference type="GO" id="GO:0004612">
    <property type="term" value="F:phosphoenolpyruvate carboxykinase (ATP) activity"/>
    <property type="evidence" value="ECO:0007669"/>
    <property type="project" value="UniProtKB-UniRule"/>
</dbReference>
<dbReference type="PIRSF" id="PIRSF006294">
    <property type="entry name" value="PEP_crbxkin"/>
    <property type="match status" value="1"/>
</dbReference>
<reference evidence="12" key="1">
    <citation type="submission" date="2016-10" db="EMBL/GenBank/DDBJ databases">
        <authorList>
            <person name="Varghese N."/>
            <person name="Submissions S."/>
        </authorList>
    </citation>
    <scope>NUCLEOTIDE SEQUENCE [LARGE SCALE GENOMIC DNA]</scope>
    <source>
        <strain evidence="12">DSM 8987</strain>
    </source>
</reference>
<sequence length="534" mass="59103">MNVPGSGCSDLNLSSYGITNIPCIRRNLSTPALYEEIIRRNEGHLSHQGPIVVYNVDYTGRSPNDRFIVQQGESATDIWWGNVNRPFAPEKFDLLYNRMMAYLQNRPLYVQDCFAGADPAYRLPVRVITSLAWQSLFARNMLILPTAEELASFVPGFTVIAAPDFKAVPEIDGTRSEAGIIINFERRIVLIAAAAYSGEIKKSIFSVLNYLLPHQGVLPMHCSANVGPQGDTAIFFGLSGTGKTTLSADPRRRLIGDDEHGWTDNGVFNFEGGCYAKVINLSPEAEPEIFKCTRRFGTILENVGLDESSRHIDLDDASITENTRAAYPITHIPNIVPELRAGHPRNIVMLTADAFGVMPPISRLTPEQAMYHFISGYTAKLAGTEKGVTEPQTTFSACFGAPFMPMHPSVYGNLLKDKIRRHEVACWLVNTGWSGGPYGIGSRMKIQHTRAMLNAALEGRLDGVSFEQDPIFGLHIPTQCPDVPQEVLNPRNTWQDKQAYDTKATELARAFHANFEKFADGVDEQVRQAGPLAR</sequence>
<dbReference type="NCBIfam" id="NF006820">
    <property type="entry name" value="PRK09344.1-2"/>
    <property type="match status" value="1"/>
</dbReference>
<feature type="binding site" evidence="10">
    <location>
        <position position="449"/>
    </location>
    <ligand>
        <name>ATP</name>
        <dbReference type="ChEBI" id="CHEBI:30616"/>
    </ligand>
</feature>
<dbReference type="SUPFAM" id="SSF53795">
    <property type="entry name" value="PEP carboxykinase-like"/>
    <property type="match status" value="1"/>
</dbReference>
<dbReference type="GO" id="GO:0006094">
    <property type="term" value="P:gluconeogenesis"/>
    <property type="evidence" value="ECO:0007669"/>
    <property type="project" value="UniProtKB-UniRule"/>
</dbReference>
<keyword evidence="10" id="KW-0464">Manganese</keyword>
<dbReference type="EC" id="4.1.1.49" evidence="3 10"/>
<dbReference type="GO" id="GO:0005829">
    <property type="term" value="C:cytosol"/>
    <property type="evidence" value="ECO:0007669"/>
    <property type="project" value="TreeGrafter"/>
</dbReference>
<dbReference type="EMBL" id="FNAQ01000013">
    <property type="protein sequence ID" value="SDE49701.1"/>
    <property type="molecule type" value="Genomic_DNA"/>
</dbReference>
<dbReference type="Proteomes" id="UP000243205">
    <property type="component" value="Unassembled WGS sequence"/>
</dbReference>
<dbReference type="RefSeq" id="WP_092079437.1">
    <property type="nucleotide sequence ID" value="NZ_FNAQ01000013.1"/>
</dbReference>